<dbReference type="InterPro" id="IPR012340">
    <property type="entry name" value="NA-bd_OB-fold"/>
</dbReference>
<reference evidence="1 2" key="1">
    <citation type="submission" date="2018-10" db="EMBL/GenBank/DDBJ databases">
        <title>A high-quality apple genome assembly.</title>
        <authorList>
            <person name="Hu J."/>
        </authorList>
    </citation>
    <scope>NUCLEOTIDE SEQUENCE [LARGE SCALE GENOMIC DNA]</scope>
    <source>
        <strain evidence="2">cv. HFTH1</strain>
        <tissue evidence="1">Young leaf</tissue>
    </source>
</reference>
<dbReference type="AlphaFoldDB" id="A0A498JXX2"/>
<dbReference type="EMBL" id="RDQH01000331">
    <property type="protein sequence ID" value="RXH98021.1"/>
    <property type="molecule type" value="Genomic_DNA"/>
</dbReference>
<name>A0A498JXX2_MALDO</name>
<comment type="caution">
    <text evidence="1">The sequence shown here is derived from an EMBL/GenBank/DDBJ whole genome shotgun (WGS) entry which is preliminary data.</text>
</comment>
<organism evidence="1 2">
    <name type="scientific">Malus domestica</name>
    <name type="common">Apple</name>
    <name type="synonym">Pyrus malus</name>
    <dbReference type="NCBI Taxonomy" id="3750"/>
    <lineage>
        <taxon>Eukaryota</taxon>
        <taxon>Viridiplantae</taxon>
        <taxon>Streptophyta</taxon>
        <taxon>Embryophyta</taxon>
        <taxon>Tracheophyta</taxon>
        <taxon>Spermatophyta</taxon>
        <taxon>Magnoliopsida</taxon>
        <taxon>eudicotyledons</taxon>
        <taxon>Gunneridae</taxon>
        <taxon>Pentapetalae</taxon>
        <taxon>rosids</taxon>
        <taxon>fabids</taxon>
        <taxon>Rosales</taxon>
        <taxon>Rosaceae</taxon>
        <taxon>Amygdaloideae</taxon>
        <taxon>Maleae</taxon>
        <taxon>Malus</taxon>
    </lineage>
</organism>
<sequence>METVRPTPVNQLIPYIKADKIKIRICRIWKLTIPGTVQKSTNLHCILVDEAQHAVEASTLDVDYDVVLHETQVLFTSKTAFRKLASVFPPIPRHRFFLQDYNTLYPRLNRVDILTDVIGHISVVQRLEPKQINQRVMYKCDVVIQNIRKEELMVMLWADVAEAFSSLSAEEFSLSVIVVFTSLKVKIYLDIPEVNTYKSVFCDCKEALDILSPSAIQRNEAQILQTAKKATIDELAFLDPDLHKCLPELLETGAQGSNHWAAHLSKTSKPNTNAVVMYKVNLILEDETNEMNALIIGKCGEKLFGMPCKDLKKIFHLRFGNRRNTFYSNDILIHNVTEDTVMQPATPQPLSRDHSSFKRKRESIRQALFTGGEQSGVEEISDTDPRELDEVLIKLLKKNPSSTAGKLDATPPKKS</sequence>
<dbReference type="SUPFAM" id="SSF50249">
    <property type="entry name" value="Nucleic acid-binding proteins"/>
    <property type="match status" value="1"/>
</dbReference>
<dbReference type="PANTHER" id="PTHR47165">
    <property type="entry name" value="OS03G0429900 PROTEIN"/>
    <property type="match status" value="1"/>
</dbReference>
<dbReference type="Proteomes" id="UP000290289">
    <property type="component" value="Chromosome 5"/>
</dbReference>
<protein>
    <recommendedName>
        <fullName evidence="3">Replication protein A OB domain-containing protein</fullName>
    </recommendedName>
</protein>
<evidence type="ECO:0000313" key="1">
    <source>
        <dbReference type="EMBL" id="RXH98021.1"/>
    </source>
</evidence>
<accession>A0A498JXX2</accession>
<dbReference type="Gene3D" id="2.40.50.140">
    <property type="entry name" value="Nucleic acid-binding proteins"/>
    <property type="match status" value="2"/>
</dbReference>
<keyword evidence="2" id="KW-1185">Reference proteome</keyword>
<dbReference type="PANTHER" id="PTHR47165:SF4">
    <property type="entry name" value="OS03G0429900 PROTEIN"/>
    <property type="match status" value="1"/>
</dbReference>
<gene>
    <name evidence="1" type="ORF">DVH24_010346</name>
</gene>
<evidence type="ECO:0000313" key="2">
    <source>
        <dbReference type="Proteomes" id="UP000290289"/>
    </source>
</evidence>
<proteinExistence type="predicted"/>
<evidence type="ECO:0008006" key="3">
    <source>
        <dbReference type="Google" id="ProtNLM"/>
    </source>
</evidence>